<protein>
    <recommendedName>
        <fullName evidence="2">Glycosyl transferase CAP10 domain-containing protein</fullName>
    </recommendedName>
</protein>
<reference evidence="3" key="3">
    <citation type="journal article" date="2017" name="Nature">
        <title>Genome sequence of the progenitor of the wheat D genome Aegilops tauschii.</title>
        <authorList>
            <person name="Luo M.C."/>
            <person name="Gu Y.Q."/>
            <person name="Puiu D."/>
            <person name="Wang H."/>
            <person name="Twardziok S.O."/>
            <person name="Deal K.R."/>
            <person name="Huo N."/>
            <person name="Zhu T."/>
            <person name="Wang L."/>
            <person name="Wang Y."/>
            <person name="McGuire P.E."/>
            <person name="Liu S."/>
            <person name="Long H."/>
            <person name="Ramasamy R.K."/>
            <person name="Rodriguez J.C."/>
            <person name="Van S.L."/>
            <person name="Yuan L."/>
            <person name="Wang Z."/>
            <person name="Xia Z."/>
            <person name="Xiao L."/>
            <person name="Anderson O.D."/>
            <person name="Ouyang S."/>
            <person name="Liang Y."/>
            <person name="Zimin A.V."/>
            <person name="Pertea G."/>
            <person name="Qi P."/>
            <person name="Bennetzen J.L."/>
            <person name="Dai X."/>
            <person name="Dawson M.W."/>
            <person name="Muller H.G."/>
            <person name="Kugler K."/>
            <person name="Rivarola-Duarte L."/>
            <person name="Spannagl M."/>
            <person name="Mayer K.F.X."/>
            <person name="Lu F.H."/>
            <person name="Bevan M.W."/>
            <person name="Leroy P."/>
            <person name="Li P."/>
            <person name="You F.M."/>
            <person name="Sun Q."/>
            <person name="Liu Z."/>
            <person name="Lyons E."/>
            <person name="Wicker T."/>
            <person name="Salzberg S.L."/>
            <person name="Devos K.M."/>
            <person name="Dvorak J."/>
        </authorList>
    </citation>
    <scope>NUCLEOTIDE SEQUENCE [LARGE SCALE GENOMIC DNA]</scope>
    <source>
        <strain evidence="3">cv. AL8/78</strain>
    </source>
</reference>
<reference evidence="3" key="5">
    <citation type="journal article" date="2021" name="G3 (Bethesda)">
        <title>Aegilops tauschii genome assembly Aet v5.0 features greater sequence contiguity and improved annotation.</title>
        <authorList>
            <person name="Wang L."/>
            <person name="Zhu T."/>
            <person name="Rodriguez J.C."/>
            <person name="Deal K.R."/>
            <person name="Dubcovsky J."/>
            <person name="McGuire P.E."/>
            <person name="Lux T."/>
            <person name="Spannagl M."/>
            <person name="Mayer K.F.X."/>
            <person name="Baldrich P."/>
            <person name="Meyers B.C."/>
            <person name="Huo N."/>
            <person name="Gu Y.Q."/>
            <person name="Zhou H."/>
            <person name="Devos K.M."/>
            <person name="Bennetzen J.L."/>
            <person name="Unver T."/>
            <person name="Budak H."/>
            <person name="Gulick P.J."/>
            <person name="Galiba G."/>
            <person name="Kalapos B."/>
            <person name="Nelson D.R."/>
            <person name="Li P."/>
            <person name="You F.M."/>
            <person name="Luo M.C."/>
            <person name="Dvorak J."/>
        </authorList>
    </citation>
    <scope>NUCLEOTIDE SEQUENCE [LARGE SCALE GENOMIC DNA]</scope>
    <source>
        <strain evidence="3">cv. AL8/78</strain>
    </source>
</reference>
<dbReference type="PANTHER" id="PTHR12203">
    <property type="entry name" value="KDEL LYS-ASP-GLU-LEU CONTAINING - RELATED"/>
    <property type="match status" value="1"/>
</dbReference>
<dbReference type="Pfam" id="PF05686">
    <property type="entry name" value="Glyco_transf_90"/>
    <property type="match status" value="1"/>
</dbReference>
<reference evidence="4" key="1">
    <citation type="journal article" date="2014" name="Science">
        <title>Ancient hybridizations among the ancestral genomes of bread wheat.</title>
        <authorList>
            <consortium name="International Wheat Genome Sequencing Consortium,"/>
            <person name="Marcussen T."/>
            <person name="Sandve S.R."/>
            <person name="Heier L."/>
            <person name="Spannagl M."/>
            <person name="Pfeifer M."/>
            <person name="Jakobsen K.S."/>
            <person name="Wulff B.B."/>
            <person name="Steuernagel B."/>
            <person name="Mayer K.F."/>
            <person name="Olsen O.A."/>
        </authorList>
    </citation>
    <scope>NUCLEOTIDE SEQUENCE [LARGE SCALE GENOMIC DNA]</scope>
    <source>
        <strain evidence="4">cv. AL8/78</strain>
    </source>
</reference>
<dbReference type="PANTHER" id="PTHR12203:SF99">
    <property type="entry name" value="OS04G0534100 PROTEIN"/>
    <property type="match status" value="1"/>
</dbReference>
<dbReference type="Proteomes" id="UP000015105">
    <property type="component" value="Chromosome 2D"/>
</dbReference>
<evidence type="ECO:0000313" key="3">
    <source>
        <dbReference type="EnsemblPlants" id="AET2Gv20827800.9"/>
    </source>
</evidence>
<feature type="compositionally biased region" description="Polar residues" evidence="1">
    <location>
        <begin position="45"/>
        <end position="76"/>
    </location>
</feature>
<reference evidence="3" key="4">
    <citation type="submission" date="2019-03" db="UniProtKB">
        <authorList>
            <consortium name="EnsemblPlants"/>
        </authorList>
    </citation>
    <scope>IDENTIFICATION</scope>
</reference>
<accession>A0A453CFH6</accession>
<name>A0A453CFH6_AEGTS</name>
<evidence type="ECO:0000256" key="1">
    <source>
        <dbReference type="SAM" id="MobiDB-lite"/>
    </source>
</evidence>
<dbReference type="InterPro" id="IPR051091">
    <property type="entry name" value="O-Glucosyltr/Glycosyltrsf_90"/>
</dbReference>
<evidence type="ECO:0000259" key="2">
    <source>
        <dbReference type="SMART" id="SM00672"/>
    </source>
</evidence>
<feature type="domain" description="Glycosyl transferase CAP10" evidence="2">
    <location>
        <begin position="29"/>
        <end position="253"/>
    </location>
</feature>
<evidence type="ECO:0000313" key="4">
    <source>
        <dbReference type="Proteomes" id="UP000015105"/>
    </source>
</evidence>
<feature type="region of interest" description="Disordered" evidence="1">
    <location>
        <begin position="1"/>
        <end position="82"/>
    </location>
</feature>
<dbReference type="Gramene" id="AET2Gv20827800.9">
    <property type="protein sequence ID" value="AET2Gv20827800.9"/>
    <property type="gene ID" value="AET2Gv20827800"/>
</dbReference>
<dbReference type="SMART" id="SM00672">
    <property type="entry name" value="CAP10"/>
    <property type="match status" value="1"/>
</dbReference>
<feature type="compositionally biased region" description="Low complexity" evidence="1">
    <location>
        <begin position="9"/>
        <end position="44"/>
    </location>
</feature>
<dbReference type="AlphaFoldDB" id="A0A453CFH6"/>
<organism evidence="3 4">
    <name type="scientific">Aegilops tauschii subsp. strangulata</name>
    <name type="common">Goatgrass</name>
    <dbReference type="NCBI Taxonomy" id="200361"/>
    <lineage>
        <taxon>Eukaryota</taxon>
        <taxon>Viridiplantae</taxon>
        <taxon>Streptophyta</taxon>
        <taxon>Embryophyta</taxon>
        <taxon>Tracheophyta</taxon>
        <taxon>Spermatophyta</taxon>
        <taxon>Magnoliopsida</taxon>
        <taxon>Liliopsida</taxon>
        <taxon>Poales</taxon>
        <taxon>Poaceae</taxon>
        <taxon>BOP clade</taxon>
        <taxon>Pooideae</taxon>
        <taxon>Triticodae</taxon>
        <taxon>Triticeae</taxon>
        <taxon>Triticinae</taxon>
        <taxon>Aegilops</taxon>
    </lineage>
</organism>
<sequence length="258" mass="28651">GSARRSRRATSSPSGGFSSCSAATPAASPTSTSCSTASTGPSSARTSTAGSTPPSYRRSSGTAGMTGRWTSSSQIGHSGAGPEINIKPWDALYKDLKDGNSKGKWFSREPYAYWKGNAAVATSRQELVKCNVSSTQDWNARIYTQDWFKESKEGYKTSNLGSQCTHRYKIYIEGSAWSISQKYILACDSMTLLVTPKYYDFFSRSLMPLQHYWPVRDDNKCASIQYAVDWGNSHKQLVHSFYQHLNMHVITFFTAEHY</sequence>
<reference evidence="4" key="2">
    <citation type="journal article" date="2017" name="Nat. Plants">
        <title>The Aegilops tauschii genome reveals multiple impacts of transposons.</title>
        <authorList>
            <person name="Zhao G."/>
            <person name="Zou C."/>
            <person name="Li K."/>
            <person name="Wang K."/>
            <person name="Li T."/>
            <person name="Gao L."/>
            <person name="Zhang X."/>
            <person name="Wang H."/>
            <person name="Yang Z."/>
            <person name="Liu X."/>
            <person name="Jiang W."/>
            <person name="Mao L."/>
            <person name="Kong X."/>
            <person name="Jiao Y."/>
            <person name="Jia J."/>
        </authorList>
    </citation>
    <scope>NUCLEOTIDE SEQUENCE [LARGE SCALE GENOMIC DNA]</scope>
    <source>
        <strain evidence="4">cv. AL8/78</strain>
    </source>
</reference>
<dbReference type="EnsemblPlants" id="AET2Gv20827800.9">
    <property type="protein sequence ID" value="AET2Gv20827800.9"/>
    <property type="gene ID" value="AET2Gv20827800"/>
</dbReference>
<proteinExistence type="predicted"/>
<dbReference type="InterPro" id="IPR006598">
    <property type="entry name" value="CAP10"/>
</dbReference>
<keyword evidence="4" id="KW-1185">Reference proteome</keyword>